<accession>A0A853D3I6</accession>
<reference evidence="1 2" key="1">
    <citation type="submission" date="2020-07" db="EMBL/GenBank/DDBJ databases">
        <title>Sequencing the genomes of 1000 actinobacteria strains.</title>
        <authorList>
            <person name="Klenk H.-P."/>
        </authorList>
    </citation>
    <scope>NUCLEOTIDE SEQUENCE [LARGE SCALE GENOMIC DNA]</scope>
    <source>
        <strain evidence="1 2">DSM 15165</strain>
    </source>
</reference>
<dbReference type="AlphaFoldDB" id="A0A853D3I6"/>
<evidence type="ECO:0000313" key="2">
    <source>
        <dbReference type="Proteomes" id="UP000578352"/>
    </source>
</evidence>
<dbReference type="InterPro" id="IPR016888">
    <property type="entry name" value="UCP028498"/>
</dbReference>
<gene>
    <name evidence="1" type="ORF">HNR13_004241</name>
</gene>
<evidence type="ECO:0008006" key="3">
    <source>
        <dbReference type="Google" id="ProtNLM"/>
    </source>
</evidence>
<dbReference type="Proteomes" id="UP000578352">
    <property type="component" value="Unassembled WGS sequence"/>
</dbReference>
<proteinExistence type="predicted"/>
<dbReference type="RefSeq" id="WP_179608928.1">
    <property type="nucleotide sequence ID" value="NZ_BAABEH010000001.1"/>
</dbReference>
<dbReference type="EMBL" id="JACCFL010000001">
    <property type="protein sequence ID" value="NYJ25954.1"/>
    <property type="molecule type" value="Genomic_DNA"/>
</dbReference>
<sequence>MRAWTDAELRRFDAASSLRLSAGSEGDDSVELGMVTVGQDLFIRAFSGVRSRWFQAAVGSGVGTIQVDGRLISVRFQPSAGDDRRIEAAYRERYGAAAALVGTAGARAATLLITANPER</sequence>
<evidence type="ECO:0000313" key="1">
    <source>
        <dbReference type="EMBL" id="NYJ25954.1"/>
    </source>
</evidence>
<organism evidence="1 2">
    <name type="scientific">Leifsonia shinshuensis</name>
    <dbReference type="NCBI Taxonomy" id="150026"/>
    <lineage>
        <taxon>Bacteria</taxon>
        <taxon>Bacillati</taxon>
        <taxon>Actinomycetota</taxon>
        <taxon>Actinomycetes</taxon>
        <taxon>Micrococcales</taxon>
        <taxon>Microbacteriaceae</taxon>
        <taxon>Leifsonia</taxon>
    </lineage>
</organism>
<dbReference type="Pfam" id="PF10012">
    <property type="entry name" value="DUF2255"/>
    <property type="match status" value="1"/>
</dbReference>
<name>A0A853D3I6_9MICO</name>
<comment type="caution">
    <text evidence="1">The sequence shown here is derived from an EMBL/GenBank/DDBJ whole genome shotgun (WGS) entry which is preliminary data.</text>
</comment>
<protein>
    <recommendedName>
        <fullName evidence="3">DUF2255 family protein</fullName>
    </recommendedName>
</protein>